<comment type="function">
    <text evidence="1">Highly specific phosphatase involved in the metabolism of ADP-ribose 1''-phosphate (Appr1p) which is produced as a consequence of tRNA splicing.</text>
</comment>
<dbReference type="InterPro" id="IPR002589">
    <property type="entry name" value="Macro_dom"/>
</dbReference>
<dbReference type="CDD" id="cd02901">
    <property type="entry name" value="Macro_Poa1p-like"/>
    <property type="match status" value="1"/>
</dbReference>
<dbReference type="GO" id="GO:0004721">
    <property type="term" value="F:phosphoprotein phosphatase activity"/>
    <property type="evidence" value="ECO:0007669"/>
    <property type="project" value="UniProtKB-KW"/>
</dbReference>
<reference evidence="9" key="1">
    <citation type="submission" date="2023-06" db="EMBL/GenBank/DDBJ databases">
        <title>Genome-scale phylogeny and comparative genomics of the fungal order Sordariales.</title>
        <authorList>
            <consortium name="Lawrence Berkeley National Laboratory"/>
            <person name="Hensen N."/>
            <person name="Bonometti L."/>
            <person name="Westerberg I."/>
            <person name="Brannstrom I.O."/>
            <person name="Guillou S."/>
            <person name="Cros-Aarteil S."/>
            <person name="Calhoun S."/>
            <person name="Haridas S."/>
            <person name="Kuo A."/>
            <person name="Mondo S."/>
            <person name="Pangilinan J."/>
            <person name="Riley R."/>
            <person name="Labutti K."/>
            <person name="Andreopoulos B."/>
            <person name="Lipzen A."/>
            <person name="Chen C."/>
            <person name="Yanf M."/>
            <person name="Daum C."/>
            <person name="Ng V."/>
            <person name="Clum A."/>
            <person name="Steindorff A."/>
            <person name="Ohm R."/>
            <person name="Martin F."/>
            <person name="Silar P."/>
            <person name="Natvig D."/>
            <person name="Lalanne C."/>
            <person name="Gautier V."/>
            <person name="Ament-Velasquez S.L."/>
            <person name="Kruys A."/>
            <person name="Hutchinson M.I."/>
            <person name="Powell A.J."/>
            <person name="Barry K."/>
            <person name="Miller A.N."/>
            <person name="Grigoriev I.V."/>
            <person name="Debuchy R."/>
            <person name="Gladieux P."/>
            <person name="Thoren M.H."/>
            <person name="Johannesson H."/>
        </authorList>
    </citation>
    <scope>NUCLEOTIDE SEQUENCE</scope>
    <source>
        <strain evidence="9">SMH2532-1</strain>
    </source>
</reference>
<evidence type="ECO:0000313" key="9">
    <source>
        <dbReference type="EMBL" id="KAK0652078.1"/>
    </source>
</evidence>
<evidence type="ECO:0000256" key="4">
    <source>
        <dbReference type="ARBA" id="ARBA00019744"/>
    </source>
</evidence>
<dbReference type="InterPro" id="IPR043472">
    <property type="entry name" value="Macro_dom-like"/>
</dbReference>
<dbReference type="EMBL" id="JAULSV010000002">
    <property type="protein sequence ID" value="KAK0652078.1"/>
    <property type="molecule type" value="Genomic_DNA"/>
</dbReference>
<name>A0AA39YG92_9PEZI</name>
<accession>A0AA39YG92</accession>
<comment type="catalytic activity">
    <reaction evidence="6">
        <text>ADP-alpha-D-ribose 1''-phosphate + H2O = ADP-D-ribose + phosphate</text>
        <dbReference type="Rhea" id="RHEA:25029"/>
        <dbReference type="ChEBI" id="CHEBI:15377"/>
        <dbReference type="ChEBI" id="CHEBI:43474"/>
        <dbReference type="ChEBI" id="CHEBI:57967"/>
        <dbReference type="ChEBI" id="CHEBI:58753"/>
        <dbReference type="EC" id="3.1.3.84"/>
    </reaction>
</comment>
<evidence type="ECO:0000256" key="2">
    <source>
        <dbReference type="ARBA" id="ARBA00006575"/>
    </source>
</evidence>
<feature type="compositionally biased region" description="Polar residues" evidence="7">
    <location>
        <begin position="72"/>
        <end position="83"/>
    </location>
</feature>
<dbReference type="PANTHER" id="PTHR12521:SF0">
    <property type="entry name" value="ADP-RIBOSE GLYCOHYDROLASE OARD1"/>
    <property type="match status" value="1"/>
</dbReference>
<dbReference type="PROSITE" id="PS51154">
    <property type="entry name" value="MACRO"/>
    <property type="match status" value="1"/>
</dbReference>
<keyword evidence="5" id="KW-0378">Hydrolase</keyword>
<organism evidence="9 10">
    <name type="scientific">Cercophora newfieldiana</name>
    <dbReference type="NCBI Taxonomy" id="92897"/>
    <lineage>
        <taxon>Eukaryota</taxon>
        <taxon>Fungi</taxon>
        <taxon>Dikarya</taxon>
        <taxon>Ascomycota</taxon>
        <taxon>Pezizomycotina</taxon>
        <taxon>Sordariomycetes</taxon>
        <taxon>Sordariomycetidae</taxon>
        <taxon>Sordariales</taxon>
        <taxon>Lasiosphaeriaceae</taxon>
        <taxon>Cercophora</taxon>
    </lineage>
</organism>
<dbReference type="SUPFAM" id="SSF52949">
    <property type="entry name" value="Macro domain-like"/>
    <property type="match status" value="1"/>
</dbReference>
<evidence type="ECO:0000256" key="6">
    <source>
        <dbReference type="ARBA" id="ARBA00034427"/>
    </source>
</evidence>
<evidence type="ECO:0000256" key="5">
    <source>
        <dbReference type="ARBA" id="ARBA00022912"/>
    </source>
</evidence>
<evidence type="ECO:0000259" key="8">
    <source>
        <dbReference type="PROSITE" id="PS51154"/>
    </source>
</evidence>
<dbReference type="Proteomes" id="UP001174936">
    <property type="component" value="Unassembled WGS sequence"/>
</dbReference>
<comment type="similarity">
    <text evidence="2">Belongs to the POA1 family.</text>
</comment>
<sequence length="291" mass="31818">MNEKKAKGTKGGPRQFTQTKLTFGSAFQTQPQSQQPQHKRQKLTDEDAQDDNISSKPDDALVKKDVAAAGSNEGNKSPSSGVSKTVLPALKDVSDDPEPQQHSPANLETQDTQHGSLRIRVTEKVGDIFDAPPRSILIHACNAVGSWGGGIALAFRQHYPDAFKIYNGHCKRSVPQHLVGTALLIAPRDGTRREHYVGCLFTSRRFGKNKDSPSDILRATEPAMRDLIKQIMGEMASGEEVGEVRICHINSGLFAVPWDRSKNLIESLQFGDEEVPDGVTYSGDIIAYSPN</sequence>
<evidence type="ECO:0000313" key="10">
    <source>
        <dbReference type="Proteomes" id="UP001174936"/>
    </source>
</evidence>
<dbReference type="InterPro" id="IPR050892">
    <property type="entry name" value="ADP-ribose_metab_enzymes"/>
</dbReference>
<evidence type="ECO:0000256" key="1">
    <source>
        <dbReference type="ARBA" id="ARBA00002432"/>
    </source>
</evidence>
<feature type="compositionally biased region" description="Polar residues" evidence="7">
    <location>
        <begin position="15"/>
        <end position="27"/>
    </location>
</feature>
<feature type="region of interest" description="Disordered" evidence="7">
    <location>
        <begin position="1"/>
        <end position="114"/>
    </location>
</feature>
<gene>
    <name evidence="9" type="ORF">B0T16DRAFT_405353</name>
</gene>
<dbReference type="SMART" id="SM00506">
    <property type="entry name" value="A1pp"/>
    <property type="match status" value="1"/>
</dbReference>
<keyword evidence="10" id="KW-1185">Reference proteome</keyword>
<comment type="caution">
    <text evidence="9">The sequence shown here is derived from an EMBL/GenBank/DDBJ whole genome shotgun (WGS) entry which is preliminary data.</text>
</comment>
<dbReference type="Pfam" id="PF01661">
    <property type="entry name" value="Macro"/>
    <property type="match status" value="1"/>
</dbReference>
<evidence type="ECO:0000256" key="7">
    <source>
        <dbReference type="SAM" id="MobiDB-lite"/>
    </source>
</evidence>
<feature type="compositionally biased region" description="Polar residues" evidence="7">
    <location>
        <begin position="100"/>
        <end position="114"/>
    </location>
</feature>
<dbReference type="EC" id="3.1.3.84" evidence="3"/>
<evidence type="ECO:0000256" key="3">
    <source>
        <dbReference type="ARBA" id="ARBA00012983"/>
    </source>
</evidence>
<dbReference type="AlphaFoldDB" id="A0AA39YG92"/>
<dbReference type="PANTHER" id="PTHR12521">
    <property type="entry name" value="PROTEIN C6ORF130"/>
    <property type="match status" value="1"/>
</dbReference>
<protein>
    <recommendedName>
        <fullName evidence="4">ADP-ribose 1''-phosphate phosphatase</fullName>
        <ecNumber evidence="3">3.1.3.84</ecNumber>
    </recommendedName>
</protein>
<keyword evidence="5" id="KW-0904">Protein phosphatase</keyword>
<dbReference type="Gene3D" id="3.40.220.10">
    <property type="entry name" value="Leucine Aminopeptidase, subunit E, domain 1"/>
    <property type="match status" value="1"/>
</dbReference>
<feature type="compositionally biased region" description="Basic and acidic residues" evidence="7">
    <location>
        <begin position="56"/>
        <end position="66"/>
    </location>
</feature>
<proteinExistence type="inferred from homology"/>
<feature type="domain" description="Macro" evidence="8">
    <location>
        <begin position="108"/>
        <end position="291"/>
    </location>
</feature>
<dbReference type="GO" id="GO:0140291">
    <property type="term" value="P:peptidyl-glutamate ADP-deribosylation"/>
    <property type="evidence" value="ECO:0007669"/>
    <property type="project" value="TreeGrafter"/>
</dbReference>